<organism evidence="4">
    <name type="scientific">viral metagenome</name>
    <dbReference type="NCBI Taxonomy" id="1070528"/>
    <lineage>
        <taxon>unclassified sequences</taxon>
        <taxon>metagenomes</taxon>
        <taxon>organismal metagenomes</taxon>
    </lineage>
</organism>
<keyword evidence="2" id="KW-0804">Transcription</keyword>
<dbReference type="EMBL" id="MN739452">
    <property type="protein sequence ID" value="QHT05318.1"/>
    <property type="molecule type" value="Genomic_DNA"/>
</dbReference>
<dbReference type="PANTHER" id="PTHR11618">
    <property type="entry name" value="TRANSCRIPTION INITIATION FACTOR IIB-RELATED"/>
    <property type="match status" value="1"/>
</dbReference>
<feature type="domain" description="Cyclin-like" evidence="3">
    <location>
        <begin position="162"/>
        <end position="254"/>
    </location>
</feature>
<accession>A0A6C0CL27</accession>
<dbReference type="GO" id="GO:0005634">
    <property type="term" value="C:nucleus"/>
    <property type="evidence" value="ECO:0007669"/>
    <property type="project" value="TreeGrafter"/>
</dbReference>
<sequence>MEEVQKLHITPQSKTQKVRRNLNLQEKARLWAILDEEKETSKQDTLEKIYTIEETEFCTKCNQLLVYSEEGFPCCRNKNCGFMSQYTLDYSPEWRYFVNDQKANNPNTSRCGNPIDPLLEESSYACKIFCSNGSSNEMKNLRRWSKWHSMPHKEKMLHEEFQLIGTYATNSGIPKIFIDHAKVIYKDLYEQKNFRGMKRDAIRAACIWIACWQNGCPRTPNEIADVFHIDRNSASLGCSSAEQLLQSHERTMDPEDKLQLCALTPSSFIDRFSSKLELSQEQALLAKFVAAQVEKRQLIPDNRPQAIAAGILYLISIHCHLGYSKGDIKSRLGDEASEVTINKCFKKLNEMHKEILPSWVHKKYKKTDVKKI</sequence>
<dbReference type="SUPFAM" id="SSF47954">
    <property type="entry name" value="Cyclin-like"/>
    <property type="match status" value="2"/>
</dbReference>
<protein>
    <recommendedName>
        <fullName evidence="3">Cyclin-like domain-containing protein</fullName>
    </recommendedName>
</protein>
<dbReference type="Gene3D" id="1.10.472.170">
    <property type="match status" value="1"/>
</dbReference>
<dbReference type="InterPro" id="IPR013150">
    <property type="entry name" value="TFIIB_cyclin"/>
</dbReference>
<evidence type="ECO:0000256" key="2">
    <source>
        <dbReference type="ARBA" id="ARBA00023163"/>
    </source>
</evidence>
<dbReference type="GO" id="GO:0017025">
    <property type="term" value="F:TBP-class protein binding"/>
    <property type="evidence" value="ECO:0007669"/>
    <property type="project" value="InterPro"/>
</dbReference>
<dbReference type="AlphaFoldDB" id="A0A6C0CL27"/>
<dbReference type="GO" id="GO:0097550">
    <property type="term" value="C:transcription preinitiation complex"/>
    <property type="evidence" value="ECO:0007669"/>
    <property type="project" value="TreeGrafter"/>
</dbReference>
<name>A0A6C0CL27_9ZZZZ</name>
<reference evidence="4" key="1">
    <citation type="journal article" date="2020" name="Nature">
        <title>Giant virus diversity and host interactions through global metagenomics.</title>
        <authorList>
            <person name="Schulz F."/>
            <person name="Roux S."/>
            <person name="Paez-Espino D."/>
            <person name="Jungbluth S."/>
            <person name="Walsh D.A."/>
            <person name="Denef V.J."/>
            <person name="McMahon K.D."/>
            <person name="Konstantinidis K.T."/>
            <person name="Eloe-Fadrosh E.A."/>
            <person name="Kyrpides N.C."/>
            <person name="Woyke T."/>
        </authorList>
    </citation>
    <scope>NUCLEOTIDE SEQUENCE</scope>
    <source>
        <strain evidence="4">GVMAG-M-3300021375-17</strain>
    </source>
</reference>
<dbReference type="SMART" id="SM00385">
    <property type="entry name" value="CYCLIN"/>
    <property type="match status" value="2"/>
</dbReference>
<dbReference type="PANTHER" id="PTHR11618:SF13">
    <property type="entry name" value="TRANSCRIPTION INITIATION FACTOR IIB"/>
    <property type="match status" value="1"/>
</dbReference>
<evidence type="ECO:0000256" key="1">
    <source>
        <dbReference type="ARBA" id="ARBA00023015"/>
    </source>
</evidence>
<dbReference type="GO" id="GO:0070897">
    <property type="term" value="P:transcription preinitiation complex assembly"/>
    <property type="evidence" value="ECO:0007669"/>
    <property type="project" value="InterPro"/>
</dbReference>
<dbReference type="Pfam" id="PF00382">
    <property type="entry name" value="TFIIB"/>
    <property type="match status" value="2"/>
</dbReference>
<feature type="domain" description="Cyclin-like" evidence="3">
    <location>
        <begin position="267"/>
        <end position="350"/>
    </location>
</feature>
<evidence type="ECO:0000313" key="4">
    <source>
        <dbReference type="EMBL" id="QHT05318.1"/>
    </source>
</evidence>
<dbReference type="Gene3D" id="1.10.472.10">
    <property type="entry name" value="Cyclin-like"/>
    <property type="match status" value="1"/>
</dbReference>
<dbReference type="InterPro" id="IPR000812">
    <property type="entry name" value="TFIIB"/>
</dbReference>
<dbReference type="InterPro" id="IPR013763">
    <property type="entry name" value="Cyclin-like_dom"/>
</dbReference>
<dbReference type="InterPro" id="IPR036915">
    <property type="entry name" value="Cyclin-like_sf"/>
</dbReference>
<dbReference type="PRINTS" id="PR00685">
    <property type="entry name" value="TIFACTORIIB"/>
</dbReference>
<dbReference type="CDD" id="cd00043">
    <property type="entry name" value="CYCLIN_SF"/>
    <property type="match status" value="1"/>
</dbReference>
<keyword evidence="1" id="KW-0805">Transcription regulation</keyword>
<evidence type="ECO:0000259" key="3">
    <source>
        <dbReference type="SMART" id="SM00385"/>
    </source>
</evidence>
<proteinExistence type="predicted"/>